<feature type="region of interest" description="Disordered" evidence="1">
    <location>
        <begin position="1"/>
        <end position="30"/>
    </location>
</feature>
<sequence length="525" mass="58185">MFAGVGLLAPFQTPTSADGTPRKVPPPTPVRFPQCTPQTEDRPLSSKVPLPTLLQTIHRPADLQLSHFEALGVHVIPDASPRDIIPDPSFLPPFEEWLAIPPEELEEKTIASKKRLSNGNLSPGIQTYIERRNELSIDNTPAFRTIRRIPPPPGEAAVRLGNAYEFFRNLELFSGYWPDTSLPTKPDEPSSDPGPSSDDGKGKEESALHLQTHHLIGTGSQTPAEYRQQLLTAFIKLVAYDFGCNVSFSRCEPRLHLTPPSPSPPSHFNSAVAFIYRTPTDRASARSGIVEGPLAAVSCRPTTGFTTPNEERLDLAREVVAVLLTAQQRAREGKSEKRFGEGKWWTSTPRWGGGPGGPIGSEADRTEEPILELGPGAEKLPSSISEMKRAIGGIGGSSSSKRSKKGTAQIYENYRKLLPPSSTWDRKARYSAIGKPKDVGADDVFLVSTLNHHVCIVRARVPESLLRVLDGEEIEWERMVMWRSRWFDLFLKEDRIQGMELIWGMMAWLMRSESPADTDKMDVSR</sequence>
<dbReference type="STRING" id="857342.A0A2T3ARW1"/>
<dbReference type="EMBL" id="KZ679017">
    <property type="protein sequence ID" value="PSS09072.1"/>
    <property type="molecule type" value="Genomic_DNA"/>
</dbReference>
<protein>
    <submittedName>
        <fullName evidence="2">Uncharacterized protein</fullName>
    </submittedName>
</protein>
<dbReference type="GeneID" id="36570127"/>
<name>A0A2T3ARW1_AMORE</name>
<organism evidence="2 3">
    <name type="scientific">Amorphotheca resinae ATCC 22711</name>
    <dbReference type="NCBI Taxonomy" id="857342"/>
    <lineage>
        <taxon>Eukaryota</taxon>
        <taxon>Fungi</taxon>
        <taxon>Dikarya</taxon>
        <taxon>Ascomycota</taxon>
        <taxon>Pezizomycotina</taxon>
        <taxon>Leotiomycetes</taxon>
        <taxon>Helotiales</taxon>
        <taxon>Amorphothecaceae</taxon>
        <taxon>Amorphotheca</taxon>
    </lineage>
</organism>
<dbReference type="Proteomes" id="UP000241818">
    <property type="component" value="Unassembled WGS sequence"/>
</dbReference>
<dbReference type="OrthoDB" id="5407653at2759"/>
<dbReference type="InParanoid" id="A0A2T3ARW1"/>
<evidence type="ECO:0000256" key="1">
    <source>
        <dbReference type="SAM" id="MobiDB-lite"/>
    </source>
</evidence>
<gene>
    <name evidence="2" type="ORF">M430DRAFT_127947</name>
</gene>
<evidence type="ECO:0000313" key="3">
    <source>
        <dbReference type="Proteomes" id="UP000241818"/>
    </source>
</evidence>
<reference evidence="2 3" key="1">
    <citation type="journal article" date="2018" name="New Phytol.">
        <title>Comparative genomics and transcriptomics depict ericoid mycorrhizal fungi as versatile saprotrophs and plant mutualists.</title>
        <authorList>
            <person name="Martino E."/>
            <person name="Morin E."/>
            <person name="Grelet G.A."/>
            <person name="Kuo A."/>
            <person name="Kohler A."/>
            <person name="Daghino S."/>
            <person name="Barry K.W."/>
            <person name="Cichocki N."/>
            <person name="Clum A."/>
            <person name="Dockter R.B."/>
            <person name="Hainaut M."/>
            <person name="Kuo R.C."/>
            <person name="LaButti K."/>
            <person name="Lindahl B.D."/>
            <person name="Lindquist E.A."/>
            <person name="Lipzen A."/>
            <person name="Khouja H.R."/>
            <person name="Magnuson J."/>
            <person name="Murat C."/>
            <person name="Ohm R.A."/>
            <person name="Singer S.W."/>
            <person name="Spatafora J.W."/>
            <person name="Wang M."/>
            <person name="Veneault-Fourrey C."/>
            <person name="Henrissat B."/>
            <person name="Grigoriev I.V."/>
            <person name="Martin F.M."/>
            <person name="Perotto S."/>
        </authorList>
    </citation>
    <scope>NUCLEOTIDE SEQUENCE [LARGE SCALE GENOMIC DNA]</scope>
    <source>
        <strain evidence="2 3">ATCC 22711</strain>
    </source>
</reference>
<feature type="region of interest" description="Disordered" evidence="1">
    <location>
        <begin position="333"/>
        <end position="356"/>
    </location>
</feature>
<accession>A0A2T3ARW1</accession>
<keyword evidence="3" id="KW-1185">Reference proteome</keyword>
<proteinExistence type="predicted"/>
<evidence type="ECO:0000313" key="2">
    <source>
        <dbReference type="EMBL" id="PSS09072.1"/>
    </source>
</evidence>
<dbReference type="RefSeq" id="XP_024717370.1">
    <property type="nucleotide sequence ID" value="XM_024862046.1"/>
</dbReference>
<dbReference type="AlphaFoldDB" id="A0A2T3ARW1"/>
<feature type="region of interest" description="Disordered" evidence="1">
    <location>
        <begin position="179"/>
        <end position="205"/>
    </location>
</feature>